<reference evidence="1 2" key="1">
    <citation type="submission" date="2022-05" db="EMBL/GenBank/DDBJ databases">
        <authorList>
            <consortium name="Genoscope - CEA"/>
            <person name="William W."/>
        </authorList>
    </citation>
    <scope>NUCLEOTIDE SEQUENCE [LARGE SCALE GENOMIC DNA]</scope>
</reference>
<name>A0ABN8S3Z3_9CNID</name>
<protein>
    <submittedName>
        <fullName evidence="1">Uncharacterized protein</fullName>
    </submittedName>
</protein>
<dbReference type="EMBL" id="CALNXI010002336">
    <property type="protein sequence ID" value="CAH3186451.1"/>
    <property type="molecule type" value="Genomic_DNA"/>
</dbReference>
<comment type="caution">
    <text evidence="1">The sequence shown here is derived from an EMBL/GenBank/DDBJ whole genome shotgun (WGS) entry which is preliminary data.</text>
</comment>
<organism evidence="1 2">
    <name type="scientific">Porites evermanni</name>
    <dbReference type="NCBI Taxonomy" id="104178"/>
    <lineage>
        <taxon>Eukaryota</taxon>
        <taxon>Metazoa</taxon>
        <taxon>Cnidaria</taxon>
        <taxon>Anthozoa</taxon>
        <taxon>Hexacorallia</taxon>
        <taxon>Scleractinia</taxon>
        <taxon>Fungiina</taxon>
        <taxon>Poritidae</taxon>
        <taxon>Porites</taxon>
    </lineage>
</organism>
<evidence type="ECO:0000313" key="2">
    <source>
        <dbReference type="Proteomes" id="UP001159427"/>
    </source>
</evidence>
<sequence length="130" mass="14701">MLGGLHVEMALWSTLGDLLDKSGWTAVLSEAEVALSGVADSFLKATHLTRTRHAHQVTTLALNKLEREAFSQCLDETSMSTWEEVRKRRSPRFLFWDSIIEYETLVSLVVRAQRQHNFNLYVAALGDLVP</sequence>
<accession>A0ABN8S3Z3</accession>
<dbReference type="PANTHER" id="PTHR47018">
    <property type="entry name" value="CXC DOMAIN-CONTAINING PROTEIN-RELATED"/>
    <property type="match status" value="1"/>
</dbReference>
<gene>
    <name evidence="1" type="ORF">PEVE_00016884</name>
</gene>
<evidence type="ECO:0000313" key="1">
    <source>
        <dbReference type="EMBL" id="CAH3186451.1"/>
    </source>
</evidence>
<feature type="non-terminal residue" evidence="1">
    <location>
        <position position="130"/>
    </location>
</feature>
<proteinExistence type="predicted"/>
<dbReference type="Proteomes" id="UP001159427">
    <property type="component" value="Unassembled WGS sequence"/>
</dbReference>
<dbReference type="PANTHER" id="PTHR47018:SF2">
    <property type="entry name" value="TESMIN_TSO1-LIKE CXC DOMAIN-CONTAINING PROTEIN"/>
    <property type="match status" value="1"/>
</dbReference>
<keyword evidence="2" id="KW-1185">Reference proteome</keyword>